<dbReference type="InterPro" id="IPR050204">
    <property type="entry name" value="AraC_XylS_family_regulators"/>
</dbReference>
<keyword evidence="4" id="KW-0804">Transcription</keyword>
<dbReference type="Gene3D" id="1.10.10.60">
    <property type="entry name" value="Homeodomain-like"/>
    <property type="match status" value="2"/>
</dbReference>
<keyword evidence="3" id="KW-0010">Activator</keyword>
<evidence type="ECO:0000256" key="3">
    <source>
        <dbReference type="ARBA" id="ARBA00023159"/>
    </source>
</evidence>
<evidence type="ECO:0000313" key="6">
    <source>
        <dbReference type="EMBL" id="OAM89788.1"/>
    </source>
</evidence>
<keyword evidence="1" id="KW-0805">Transcription regulation</keyword>
<dbReference type="PANTHER" id="PTHR46796">
    <property type="entry name" value="HTH-TYPE TRANSCRIPTIONAL ACTIVATOR RHAS-RELATED"/>
    <property type="match status" value="1"/>
</dbReference>
<organism evidence="6 7">
    <name type="scientific">Termitidicoccus mucosus</name>
    <dbReference type="NCBI Taxonomy" id="1184151"/>
    <lineage>
        <taxon>Bacteria</taxon>
        <taxon>Pseudomonadati</taxon>
        <taxon>Verrucomicrobiota</taxon>
        <taxon>Opitutia</taxon>
        <taxon>Opitutales</taxon>
        <taxon>Opitutaceae</taxon>
        <taxon>Termitidicoccus</taxon>
    </lineage>
</organism>
<dbReference type="GO" id="GO:0003700">
    <property type="term" value="F:DNA-binding transcription factor activity"/>
    <property type="evidence" value="ECO:0007669"/>
    <property type="project" value="InterPro"/>
</dbReference>
<evidence type="ECO:0000313" key="7">
    <source>
        <dbReference type="Proteomes" id="UP000078486"/>
    </source>
</evidence>
<feature type="domain" description="HTH araC/xylS-type" evidence="5">
    <location>
        <begin position="202"/>
        <end position="300"/>
    </location>
</feature>
<comment type="caution">
    <text evidence="6">The sequence shown here is derived from an EMBL/GenBank/DDBJ whole genome shotgun (WGS) entry which is preliminary data.</text>
</comment>
<name>A0A178IJ44_9BACT</name>
<dbReference type="Pfam" id="PF02311">
    <property type="entry name" value="AraC_binding"/>
    <property type="match status" value="1"/>
</dbReference>
<accession>A0A178IJ44</accession>
<evidence type="ECO:0000256" key="2">
    <source>
        <dbReference type="ARBA" id="ARBA00023125"/>
    </source>
</evidence>
<reference evidence="6 7" key="1">
    <citation type="submission" date="2016-01" db="EMBL/GenBank/DDBJ databases">
        <title>High potential of lignocellulose degradation of a new Verrucomicrobia species.</title>
        <authorList>
            <person name="Wang Y."/>
            <person name="Shi Y."/>
            <person name="Qiu Z."/>
            <person name="Liu S."/>
            <person name="Yang H."/>
        </authorList>
    </citation>
    <scope>NUCLEOTIDE SEQUENCE [LARGE SCALE GENOMIC DNA]</scope>
    <source>
        <strain evidence="6 7">TSB47</strain>
    </source>
</reference>
<evidence type="ECO:0000256" key="1">
    <source>
        <dbReference type="ARBA" id="ARBA00023015"/>
    </source>
</evidence>
<gene>
    <name evidence="6" type="ORF">AW736_10695</name>
</gene>
<dbReference type="GO" id="GO:0043565">
    <property type="term" value="F:sequence-specific DNA binding"/>
    <property type="evidence" value="ECO:0007669"/>
    <property type="project" value="InterPro"/>
</dbReference>
<sequence length="304" mass="33744">MMFYIQKMPNIMNDYFRYFATSPDMDVWGLAVTAAGCTRVRADAPYPPSAHPADHLFGWARGRVLDALQIVLITNGGGRFETKATGLREITAGMAFALLPGVWHRYEPDRRTGWEESWLEVQGPLAARLISHGVFTAEASVRPGVLNAGMEAALEQVHALSRNGPPGFDAPRAAAACAVLAAWERAGREQGRAVSRLMRAVAEAERFLAEHHTEPVDMRELAMRLGVAYSHLRRAFKQDTGFAPWQYVLHLRLARARRLLASSDATLDELAAQLGFNSGFHLSAAFKRAHGVSPQTWRRRLHHP</sequence>
<dbReference type="SMART" id="SM00342">
    <property type="entry name" value="HTH_ARAC"/>
    <property type="match status" value="1"/>
</dbReference>
<dbReference type="PROSITE" id="PS01124">
    <property type="entry name" value="HTH_ARAC_FAMILY_2"/>
    <property type="match status" value="1"/>
</dbReference>
<dbReference type="SUPFAM" id="SSF51215">
    <property type="entry name" value="Regulatory protein AraC"/>
    <property type="match status" value="1"/>
</dbReference>
<dbReference type="InterPro" id="IPR009057">
    <property type="entry name" value="Homeodomain-like_sf"/>
</dbReference>
<keyword evidence="2" id="KW-0238">DNA-binding</keyword>
<dbReference type="InterPro" id="IPR018060">
    <property type="entry name" value="HTH_AraC"/>
</dbReference>
<proteinExistence type="predicted"/>
<keyword evidence="7" id="KW-1185">Reference proteome</keyword>
<dbReference type="PROSITE" id="PS00041">
    <property type="entry name" value="HTH_ARAC_FAMILY_1"/>
    <property type="match status" value="1"/>
</dbReference>
<dbReference type="STRING" id="1184151.AW736_10695"/>
<dbReference type="InterPro" id="IPR018062">
    <property type="entry name" value="HTH_AraC-typ_CS"/>
</dbReference>
<evidence type="ECO:0000256" key="4">
    <source>
        <dbReference type="ARBA" id="ARBA00023163"/>
    </source>
</evidence>
<dbReference type="Proteomes" id="UP000078486">
    <property type="component" value="Unassembled WGS sequence"/>
</dbReference>
<dbReference type="Pfam" id="PF12833">
    <property type="entry name" value="HTH_18"/>
    <property type="match status" value="1"/>
</dbReference>
<protein>
    <recommendedName>
        <fullName evidence="5">HTH araC/xylS-type domain-containing protein</fullName>
    </recommendedName>
</protein>
<dbReference type="AlphaFoldDB" id="A0A178IJ44"/>
<evidence type="ECO:0000259" key="5">
    <source>
        <dbReference type="PROSITE" id="PS01124"/>
    </source>
</evidence>
<dbReference type="InterPro" id="IPR003313">
    <property type="entry name" value="AraC-bd"/>
</dbReference>
<dbReference type="EMBL" id="LRRQ01000076">
    <property type="protein sequence ID" value="OAM89788.1"/>
    <property type="molecule type" value="Genomic_DNA"/>
</dbReference>
<dbReference type="SUPFAM" id="SSF46689">
    <property type="entry name" value="Homeodomain-like"/>
    <property type="match status" value="2"/>
</dbReference>
<dbReference type="InterPro" id="IPR037923">
    <property type="entry name" value="HTH-like"/>
</dbReference>